<keyword evidence="2" id="KW-1185">Reference proteome</keyword>
<dbReference type="EMBL" id="JARVKF010000067">
    <property type="protein sequence ID" value="KAK9423670.1"/>
    <property type="molecule type" value="Genomic_DNA"/>
</dbReference>
<gene>
    <name evidence="1" type="ORF">SUNI508_13983</name>
</gene>
<protein>
    <submittedName>
        <fullName evidence="1">Uncharacterized protein</fullName>
    </submittedName>
</protein>
<sequence>MDVGPGDQLAAAAAAVVITFAPSPVSSPVSSHLSCLDLACLAQPVAGSVLITCMPALSGLLAPQLPQIAHCYWSTDFTN</sequence>
<proteinExistence type="predicted"/>
<comment type="caution">
    <text evidence="1">The sequence shown here is derived from an EMBL/GenBank/DDBJ whole genome shotgun (WGS) entry which is preliminary data.</text>
</comment>
<organism evidence="1 2">
    <name type="scientific">Seiridium unicorne</name>
    <dbReference type="NCBI Taxonomy" id="138068"/>
    <lineage>
        <taxon>Eukaryota</taxon>
        <taxon>Fungi</taxon>
        <taxon>Dikarya</taxon>
        <taxon>Ascomycota</taxon>
        <taxon>Pezizomycotina</taxon>
        <taxon>Sordariomycetes</taxon>
        <taxon>Xylariomycetidae</taxon>
        <taxon>Amphisphaeriales</taxon>
        <taxon>Sporocadaceae</taxon>
        <taxon>Seiridium</taxon>
    </lineage>
</organism>
<evidence type="ECO:0000313" key="1">
    <source>
        <dbReference type="EMBL" id="KAK9423670.1"/>
    </source>
</evidence>
<name>A0ABR2V9S3_9PEZI</name>
<evidence type="ECO:0000313" key="2">
    <source>
        <dbReference type="Proteomes" id="UP001408356"/>
    </source>
</evidence>
<reference evidence="1 2" key="1">
    <citation type="journal article" date="2024" name="J. Plant Pathol.">
        <title>Sequence and assembly of the genome of Seiridium unicorne, isolate CBS 538.82, causal agent of cypress canker disease.</title>
        <authorList>
            <person name="Scali E."/>
            <person name="Rocca G.D."/>
            <person name="Danti R."/>
            <person name="Garbelotto M."/>
            <person name="Barberini S."/>
            <person name="Baroncelli R."/>
            <person name="Emiliani G."/>
        </authorList>
    </citation>
    <scope>NUCLEOTIDE SEQUENCE [LARGE SCALE GENOMIC DNA]</scope>
    <source>
        <strain evidence="1 2">BM-138-508</strain>
    </source>
</reference>
<dbReference type="Proteomes" id="UP001408356">
    <property type="component" value="Unassembled WGS sequence"/>
</dbReference>
<accession>A0ABR2V9S3</accession>